<reference evidence="1" key="1">
    <citation type="journal article" date="2014" name="Front. Microbiol.">
        <title>High frequency of phylogenetically diverse reductive dehalogenase-homologous genes in deep subseafloor sedimentary metagenomes.</title>
        <authorList>
            <person name="Kawai M."/>
            <person name="Futagami T."/>
            <person name="Toyoda A."/>
            <person name="Takaki Y."/>
            <person name="Nishi S."/>
            <person name="Hori S."/>
            <person name="Arai W."/>
            <person name="Tsubouchi T."/>
            <person name="Morono Y."/>
            <person name="Uchiyama I."/>
            <person name="Ito T."/>
            <person name="Fujiyama A."/>
            <person name="Inagaki F."/>
            <person name="Takami H."/>
        </authorList>
    </citation>
    <scope>NUCLEOTIDE SEQUENCE</scope>
    <source>
        <strain evidence="1">Expedition CK06-06</strain>
    </source>
</reference>
<organism evidence="1">
    <name type="scientific">marine sediment metagenome</name>
    <dbReference type="NCBI Taxonomy" id="412755"/>
    <lineage>
        <taxon>unclassified sequences</taxon>
        <taxon>metagenomes</taxon>
        <taxon>ecological metagenomes</taxon>
    </lineage>
</organism>
<evidence type="ECO:0000313" key="1">
    <source>
        <dbReference type="EMBL" id="GAI45447.1"/>
    </source>
</evidence>
<sequence>LVEEHGIKGAGVFDCVLATTAKENDVEAIYTQNVGDFERFDFLTVENPLGDGNQT</sequence>
<feature type="non-terminal residue" evidence="1">
    <location>
        <position position="1"/>
    </location>
</feature>
<dbReference type="AlphaFoldDB" id="X1NN68"/>
<name>X1NN68_9ZZZZ</name>
<dbReference type="InterPro" id="IPR029060">
    <property type="entry name" value="PIN-like_dom_sf"/>
</dbReference>
<evidence type="ECO:0008006" key="2">
    <source>
        <dbReference type="Google" id="ProtNLM"/>
    </source>
</evidence>
<gene>
    <name evidence="1" type="ORF">S06H3_43353</name>
</gene>
<accession>X1NN68</accession>
<protein>
    <recommendedName>
        <fullName evidence="2">PIN domain-containing protein</fullName>
    </recommendedName>
</protein>
<dbReference type="Gene3D" id="3.40.50.1010">
    <property type="entry name" value="5'-nuclease"/>
    <property type="match status" value="1"/>
</dbReference>
<dbReference type="EMBL" id="BARV01026887">
    <property type="protein sequence ID" value="GAI45447.1"/>
    <property type="molecule type" value="Genomic_DNA"/>
</dbReference>
<comment type="caution">
    <text evidence="1">The sequence shown here is derived from an EMBL/GenBank/DDBJ whole genome shotgun (WGS) entry which is preliminary data.</text>
</comment>
<proteinExistence type="predicted"/>
<dbReference type="SUPFAM" id="SSF88723">
    <property type="entry name" value="PIN domain-like"/>
    <property type="match status" value="1"/>
</dbReference>